<keyword evidence="2" id="KW-1133">Transmembrane helix</keyword>
<dbReference type="OrthoDB" id="1869137at2759"/>
<sequence length="168" mass="19386">KTKAKRLFQYIYLHLTRFFSATSKGSLTSCVYTNTSYVTILKTPSSISRSPHNSFILRFLFREMSTEGVESVPEPQNENGVQPRSVKNSKSDGEVYSYDYEEIGDEPSKIEVWGWYLYELCSYFVQTVLIPVVFPLLISQLQHLPMDPVQDWFKNHQGVPCADKEINL</sequence>
<feature type="transmembrane region" description="Helical" evidence="2">
    <location>
        <begin position="116"/>
        <end position="138"/>
    </location>
</feature>
<evidence type="ECO:0000256" key="2">
    <source>
        <dbReference type="SAM" id="Phobius"/>
    </source>
</evidence>
<comment type="caution">
    <text evidence="3">The sequence shown here is derived from an EMBL/GenBank/DDBJ whole genome shotgun (WGS) entry which is preliminary data.</text>
</comment>
<keyword evidence="4" id="KW-1185">Reference proteome</keyword>
<evidence type="ECO:0000313" key="4">
    <source>
        <dbReference type="Proteomes" id="UP000257109"/>
    </source>
</evidence>
<dbReference type="PANTHER" id="PTHR37891:SF1">
    <property type="entry name" value="OS06G0113900 PROTEIN"/>
    <property type="match status" value="1"/>
</dbReference>
<keyword evidence="2" id="KW-0812">Transmembrane</keyword>
<feature type="region of interest" description="Disordered" evidence="1">
    <location>
        <begin position="70"/>
        <end position="90"/>
    </location>
</feature>
<dbReference type="EMBL" id="QJKJ01002344">
    <property type="protein sequence ID" value="RDY03261.1"/>
    <property type="molecule type" value="Genomic_DNA"/>
</dbReference>
<dbReference type="Proteomes" id="UP000257109">
    <property type="component" value="Unassembled WGS sequence"/>
</dbReference>
<protein>
    <submittedName>
        <fullName evidence="3">Uncharacterized protein</fullName>
    </submittedName>
</protein>
<feature type="non-terminal residue" evidence="3">
    <location>
        <position position="168"/>
    </location>
</feature>
<reference evidence="3" key="1">
    <citation type="submission" date="2018-05" db="EMBL/GenBank/DDBJ databases">
        <title>Draft genome of Mucuna pruriens seed.</title>
        <authorList>
            <person name="Nnadi N.E."/>
            <person name="Vos R."/>
            <person name="Hasami M.H."/>
            <person name="Devisetty U.K."/>
            <person name="Aguiy J.C."/>
        </authorList>
    </citation>
    <scope>NUCLEOTIDE SEQUENCE [LARGE SCALE GENOMIC DNA]</scope>
    <source>
        <strain evidence="3">JCA_2017</strain>
    </source>
</reference>
<feature type="non-terminal residue" evidence="3">
    <location>
        <position position="1"/>
    </location>
</feature>
<name>A0A371HKD2_MUCPR</name>
<dbReference type="PANTHER" id="PTHR37891">
    <property type="entry name" value="OS06G0113900 PROTEIN"/>
    <property type="match status" value="1"/>
</dbReference>
<accession>A0A371HKD2</accession>
<keyword evidence="2" id="KW-0472">Membrane</keyword>
<feature type="compositionally biased region" description="Polar residues" evidence="1">
    <location>
        <begin position="74"/>
        <end position="88"/>
    </location>
</feature>
<evidence type="ECO:0000256" key="1">
    <source>
        <dbReference type="SAM" id="MobiDB-lite"/>
    </source>
</evidence>
<proteinExistence type="predicted"/>
<evidence type="ECO:0000313" key="3">
    <source>
        <dbReference type="EMBL" id="RDY03261.1"/>
    </source>
</evidence>
<organism evidence="3 4">
    <name type="scientific">Mucuna pruriens</name>
    <name type="common">Velvet bean</name>
    <name type="synonym">Dolichos pruriens</name>
    <dbReference type="NCBI Taxonomy" id="157652"/>
    <lineage>
        <taxon>Eukaryota</taxon>
        <taxon>Viridiplantae</taxon>
        <taxon>Streptophyta</taxon>
        <taxon>Embryophyta</taxon>
        <taxon>Tracheophyta</taxon>
        <taxon>Spermatophyta</taxon>
        <taxon>Magnoliopsida</taxon>
        <taxon>eudicotyledons</taxon>
        <taxon>Gunneridae</taxon>
        <taxon>Pentapetalae</taxon>
        <taxon>rosids</taxon>
        <taxon>fabids</taxon>
        <taxon>Fabales</taxon>
        <taxon>Fabaceae</taxon>
        <taxon>Papilionoideae</taxon>
        <taxon>50 kb inversion clade</taxon>
        <taxon>NPAAA clade</taxon>
        <taxon>indigoferoid/millettioid clade</taxon>
        <taxon>Phaseoleae</taxon>
        <taxon>Mucuna</taxon>
    </lineage>
</organism>
<dbReference type="AlphaFoldDB" id="A0A371HKD2"/>
<gene>
    <name evidence="3" type="ORF">CR513_13180</name>
</gene>